<dbReference type="Gene3D" id="3.40.50.720">
    <property type="entry name" value="NAD(P)-binding Rossmann-like Domain"/>
    <property type="match status" value="1"/>
</dbReference>
<dbReference type="CDD" id="cd08276">
    <property type="entry name" value="MDR7"/>
    <property type="match status" value="1"/>
</dbReference>
<dbReference type="Pfam" id="PF00107">
    <property type="entry name" value="ADH_zinc_N"/>
    <property type="match status" value="1"/>
</dbReference>
<dbReference type="InterPro" id="IPR011032">
    <property type="entry name" value="GroES-like_sf"/>
</dbReference>
<dbReference type="InterPro" id="IPR036291">
    <property type="entry name" value="NAD(P)-bd_dom_sf"/>
</dbReference>
<proteinExistence type="predicted"/>
<dbReference type="InterPro" id="IPR013154">
    <property type="entry name" value="ADH-like_N"/>
</dbReference>
<dbReference type="SUPFAM" id="SSF51735">
    <property type="entry name" value="NAD(P)-binding Rossmann-fold domains"/>
    <property type="match status" value="1"/>
</dbReference>
<dbReference type="InterPro" id="IPR052711">
    <property type="entry name" value="Zinc_ADH-like"/>
</dbReference>
<dbReference type="Pfam" id="PF08240">
    <property type="entry name" value="ADH_N"/>
    <property type="match status" value="1"/>
</dbReference>
<protein>
    <submittedName>
        <fullName evidence="2">NADPH:quinone reductase</fullName>
    </submittedName>
</protein>
<feature type="domain" description="Enoyl reductase (ER)" evidence="1">
    <location>
        <begin position="10"/>
        <end position="331"/>
    </location>
</feature>
<dbReference type="InterPro" id="IPR020843">
    <property type="entry name" value="ER"/>
</dbReference>
<dbReference type="SMART" id="SM00829">
    <property type="entry name" value="PKS_ER"/>
    <property type="match status" value="1"/>
</dbReference>
<dbReference type="SUPFAM" id="SSF50129">
    <property type="entry name" value="GroES-like"/>
    <property type="match status" value="1"/>
</dbReference>
<dbReference type="AlphaFoldDB" id="A0A1T5JX80"/>
<evidence type="ECO:0000259" key="1">
    <source>
        <dbReference type="SMART" id="SM00829"/>
    </source>
</evidence>
<dbReference type="STRING" id="688867.SAMN05660236_1577"/>
<dbReference type="RefSeq" id="WP_079686111.1">
    <property type="nucleotide sequence ID" value="NZ_FUZU01000001.1"/>
</dbReference>
<dbReference type="InterPro" id="IPR013149">
    <property type="entry name" value="ADH-like_C"/>
</dbReference>
<dbReference type="EMBL" id="FUZU01000001">
    <property type="protein sequence ID" value="SKC55996.1"/>
    <property type="molecule type" value="Genomic_DNA"/>
</dbReference>
<dbReference type="OrthoDB" id="648910at2"/>
<accession>A0A1T5JX80</accession>
<evidence type="ECO:0000313" key="3">
    <source>
        <dbReference type="Proteomes" id="UP000190961"/>
    </source>
</evidence>
<dbReference type="GO" id="GO:0016491">
    <property type="term" value="F:oxidoreductase activity"/>
    <property type="evidence" value="ECO:0007669"/>
    <property type="project" value="InterPro"/>
</dbReference>
<evidence type="ECO:0000313" key="2">
    <source>
        <dbReference type="EMBL" id="SKC55996.1"/>
    </source>
</evidence>
<dbReference type="PANTHER" id="PTHR45033">
    <property type="match status" value="1"/>
</dbReference>
<dbReference type="PANTHER" id="PTHR45033:SF2">
    <property type="entry name" value="ZINC-TYPE ALCOHOL DEHYDROGENASE-LIKE PROTEIN C1773.06C"/>
    <property type="match status" value="1"/>
</dbReference>
<dbReference type="Gene3D" id="3.90.180.10">
    <property type="entry name" value="Medium-chain alcohol dehydrogenases, catalytic domain"/>
    <property type="match status" value="1"/>
</dbReference>
<gene>
    <name evidence="2" type="ORF">SAMN05660236_1577</name>
</gene>
<organism evidence="2 3">
    <name type="scientific">Ohtaekwangia koreensis</name>
    <dbReference type="NCBI Taxonomy" id="688867"/>
    <lineage>
        <taxon>Bacteria</taxon>
        <taxon>Pseudomonadati</taxon>
        <taxon>Bacteroidota</taxon>
        <taxon>Cytophagia</taxon>
        <taxon>Cytophagales</taxon>
        <taxon>Fulvivirgaceae</taxon>
        <taxon>Ohtaekwangia</taxon>
    </lineage>
</organism>
<dbReference type="Proteomes" id="UP000190961">
    <property type="component" value="Unassembled WGS sequence"/>
</dbReference>
<reference evidence="2 3" key="1">
    <citation type="submission" date="2017-02" db="EMBL/GenBank/DDBJ databases">
        <authorList>
            <person name="Peterson S.W."/>
        </authorList>
    </citation>
    <scope>NUCLEOTIDE SEQUENCE [LARGE SCALE GENOMIC DNA]</scope>
    <source>
        <strain evidence="2 3">DSM 25262</strain>
    </source>
</reference>
<keyword evidence="3" id="KW-1185">Reference proteome</keyword>
<sequence>MKALQLTTPGSLQGIEWKETPMPAIGDYDVLVRIKATAINYRDYAFITGRYPLVKPLPVILGSDAVGIVERTGSKVTRFATGDTVISLLRQRWYGGKFDAYKASLQLGASVDGVFSEYTSFHEQSLAKAPTTLSLEEAATVPTAGLTAFRVLTQSGIQPGDSILIQGTGGVSLYALQLAKRMGFQTIVTTGKTENEEFLKQLGADKIINYKTTPDWYKQVLDLTQGRGVDLVIDVAGGTSVQQSVFATAINGQVALIGFLEDTQTSIDLVSVIRRNITLRAYTTGSREDLEQFVKFLEVNPVRPVIAGIYNDYMTAFKVFEGNKTPGKIIVTIP</sequence>
<name>A0A1T5JX80_9BACT</name>